<feature type="transmembrane region" description="Helical" evidence="1">
    <location>
        <begin position="12"/>
        <end position="30"/>
    </location>
</feature>
<protein>
    <submittedName>
        <fullName evidence="2">Uncharacterized protein</fullName>
    </submittedName>
</protein>
<feature type="transmembrane region" description="Helical" evidence="1">
    <location>
        <begin position="85"/>
        <end position="102"/>
    </location>
</feature>
<dbReference type="RefSeq" id="WP_085050797.1">
    <property type="nucleotide sequence ID" value="NZ_LNQR01000007.1"/>
</dbReference>
<reference evidence="2 3" key="1">
    <citation type="submission" date="2015-11" db="EMBL/GenBank/DDBJ databases">
        <authorList>
            <person name="Lin W."/>
        </authorList>
    </citation>
    <scope>NUCLEOTIDE SEQUENCE [LARGE SCALE GENOMIC DNA]</scope>
    <source>
        <strain evidence="2 3">HCH-1</strain>
    </source>
</reference>
<keyword evidence="1" id="KW-0472">Membrane</keyword>
<accession>A0ABR5SKB1</accession>
<organism evidence="2 3">
    <name type="scientific">Candidatus Magnetominusculus xianensis</name>
    <dbReference type="NCBI Taxonomy" id="1748249"/>
    <lineage>
        <taxon>Bacteria</taxon>
        <taxon>Pseudomonadati</taxon>
        <taxon>Nitrospirota</taxon>
        <taxon>Nitrospiria</taxon>
        <taxon>Nitrospirales</taxon>
        <taxon>Nitrospiraceae</taxon>
        <taxon>Candidatus Magnetominusculus</taxon>
    </lineage>
</organism>
<feature type="transmembrane region" description="Helical" evidence="1">
    <location>
        <begin position="37"/>
        <end position="55"/>
    </location>
</feature>
<name>A0ABR5SKB1_9BACT</name>
<keyword evidence="1" id="KW-1133">Transmembrane helix</keyword>
<gene>
    <name evidence="2" type="ORF">ASN18_0262</name>
</gene>
<evidence type="ECO:0000256" key="1">
    <source>
        <dbReference type="SAM" id="Phobius"/>
    </source>
</evidence>
<evidence type="ECO:0000313" key="3">
    <source>
        <dbReference type="Proteomes" id="UP000060487"/>
    </source>
</evidence>
<dbReference type="Proteomes" id="UP000060487">
    <property type="component" value="Unassembled WGS sequence"/>
</dbReference>
<feature type="transmembrane region" description="Helical" evidence="1">
    <location>
        <begin position="114"/>
        <end position="134"/>
    </location>
</feature>
<keyword evidence="1" id="KW-0812">Transmembrane</keyword>
<sequence>MPPRLRKDILKTAAIFIVSYFVCLAIWLYVKEIYGTVLLHIISNIVGFLANAAYVDVYREQDMFTVVFGSLKMRERAVPMSINSFTYNVPVALAITAALLPFIKRKMRALFESLSFLVVLHIFYVLMLETLSFTMGNNILHAVNEYFFLFTHKIMTRSEPFIIGLYLFAVRIVKQGHIP</sequence>
<proteinExistence type="predicted"/>
<keyword evidence="3" id="KW-1185">Reference proteome</keyword>
<comment type="caution">
    <text evidence="2">The sequence shown here is derived from an EMBL/GenBank/DDBJ whole genome shotgun (WGS) entry which is preliminary data.</text>
</comment>
<evidence type="ECO:0000313" key="2">
    <source>
        <dbReference type="EMBL" id="KWT94217.1"/>
    </source>
</evidence>
<dbReference type="EMBL" id="LNQR01000007">
    <property type="protein sequence ID" value="KWT94217.1"/>
    <property type="molecule type" value="Genomic_DNA"/>
</dbReference>